<dbReference type="PROSITE" id="PS50943">
    <property type="entry name" value="HTH_CROC1"/>
    <property type="match status" value="1"/>
</dbReference>
<protein>
    <recommendedName>
        <fullName evidence="1">HTH cro/C1-type domain-containing protein</fullName>
    </recommendedName>
</protein>
<organism evidence="2 3">
    <name type="scientific">Pseudoxanthomonas gei</name>
    <dbReference type="NCBI Taxonomy" id="1383030"/>
    <lineage>
        <taxon>Bacteria</taxon>
        <taxon>Pseudomonadati</taxon>
        <taxon>Pseudomonadota</taxon>
        <taxon>Gammaproteobacteria</taxon>
        <taxon>Lysobacterales</taxon>
        <taxon>Lysobacteraceae</taxon>
        <taxon>Pseudoxanthomonas</taxon>
    </lineage>
</organism>
<reference evidence="2 3" key="1">
    <citation type="submission" date="2018-07" db="EMBL/GenBank/DDBJ databases">
        <title>Whole genome Sequencing of Pseudoxanthomonas gei KCTC 32298 (T).</title>
        <authorList>
            <person name="Kumar S."/>
            <person name="Bansal K."/>
            <person name="Kaur A."/>
            <person name="Patil P."/>
            <person name="Sharma S."/>
            <person name="Patil P.B."/>
        </authorList>
    </citation>
    <scope>NUCLEOTIDE SEQUENCE [LARGE SCALE GENOMIC DNA]</scope>
    <source>
        <strain evidence="2 3">KCTC 32298</strain>
    </source>
</reference>
<proteinExistence type="predicted"/>
<dbReference type="InterPro" id="IPR010982">
    <property type="entry name" value="Lambda_DNA-bd_dom_sf"/>
</dbReference>
<sequence>MRGLSQRQLGGLLGLGKATGGVRVNRYEQQTSKSDIQTAADLATVLQVPLAYLFADTEELAAHILDFTQT</sequence>
<feature type="domain" description="HTH cro/C1-type" evidence="1">
    <location>
        <begin position="2"/>
        <end position="53"/>
    </location>
</feature>
<gene>
    <name evidence="2" type="ORF">DT603_01600</name>
</gene>
<dbReference type="SUPFAM" id="SSF47413">
    <property type="entry name" value="lambda repressor-like DNA-binding domains"/>
    <property type="match status" value="1"/>
</dbReference>
<accession>A0ABX0ADE8</accession>
<evidence type="ECO:0000313" key="2">
    <source>
        <dbReference type="EMBL" id="NDK37541.1"/>
    </source>
</evidence>
<evidence type="ECO:0000259" key="1">
    <source>
        <dbReference type="PROSITE" id="PS50943"/>
    </source>
</evidence>
<dbReference type="EMBL" id="QOVG01000001">
    <property type="protein sequence ID" value="NDK37541.1"/>
    <property type="molecule type" value="Genomic_DNA"/>
</dbReference>
<keyword evidence="3" id="KW-1185">Reference proteome</keyword>
<name>A0ABX0ADE8_9GAMM</name>
<comment type="caution">
    <text evidence="2">The sequence shown here is derived from an EMBL/GenBank/DDBJ whole genome shotgun (WGS) entry which is preliminary data.</text>
</comment>
<evidence type="ECO:0000313" key="3">
    <source>
        <dbReference type="Proteomes" id="UP001429354"/>
    </source>
</evidence>
<dbReference type="Gene3D" id="1.10.260.40">
    <property type="entry name" value="lambda repressor-like DNA-binding domains"/>
    <property type="match status" value="1"/>
</dbReference>
<dbReference type="Proteomes" id="UP001429354">
    <property type="component" value="Unassembled WGS sequence"/>
</dbReference>
<dbReference type="InterPro" id="IPR001387">
    <property type="entry name" value="Cro/C1-type_HTH"/>
</dbReference>